<accession>A0A559JW32</accession>
<evidence type="ECO:0000313" key="1">
    <source>
        <dbReference type="EMBL" id="TVY04000.1"/>
    </source>
</evidence>
<dbReference type="InterPro" id="IPR036265">
    <property type="entry name" value="HIT-like_sf"/>
</dbReference>
<dbReference type="Proteomes" id="UP000317036">
    <property type="component" value="Unassembled WGS sequence"/>
</dbReference>
<reference evidence="1 2" key="1">
    <citation type="submission" date="2019-07" db="EMBL/GenBank/DDBJ databases">
        <authorList>
            <person name="Kim J."/>
        </authorList>
    </citation>
    <scope>NUCLEOTIDE SEQUENCE [LARGE SCALE GENOMIC DNA]</scope>
    <source>
        <strain evidence="1 2">JC52</strain>
    </source>
</reference>
<name>A0A559JW32_9BACL</name>
<dbReference type="Gene3D" id="3.30.428.10">
    <property type="entry name" value="HIT-like"/>
    <property type="match status" value="1"/>
</dbReference>
<proteinExistence type="predicted"/>
<evidence type="ECO:0000313" key="2">
    <source>
        <dbReference type="Proteomes" id="UP000317036"/>
    </source>
</evidence>
<comment type="caution">
    <text evidence="1">The sequence shown here is derived from an EMBL/GenBank/DDBJ whole genome shotgun (WGS) entry which is preliminary data.</text>
</comment>
<evidence type="ECO:0008006" key="3">
    <source>
        <dbReference type="Google" id="ProtNLM"/>
    </source>
</evidence>
<sequence length="83" mass="9346">MTDEEAKSYGILVKKIYSTLKQETGAERIYSLVTIEGVPHFHEHFFPRTSDSPAKGMKLITLNCACDEADAILLVSRLRGKFQ</sequence>
<organism evidence="1 2">
    <name type="scientific">Paenibacillus cremeus</name>
    <dbReference type="NCBI Taxonomy" id="2163881"/>
    <lineage>
        <taxon>Bacteria</taxon>
        <taxon>Bacillati</taxon>
        <taxon>Bacillota</taxon>
        <taxon>Bacilli</taxon>
        <taxon>Bacillales</taxon>
        <taxon>Paenibacillaceae</taxon>
        <taxon>Paenibacillus</taxon>
    </lineage>
</organism>
<dbReference type="EMBL" id="VNJI01000061">
    <property type="protein sequence ID" value="TVY04000.1"/>
    <property type="molecule type" value="Genomic_DNA"/>
</dbReference>
<keyword evidence="2" id="KW-1185">Reference proteome</keyword>
<dbReference type="SUPFAM" id="SSF54197">
    <property type="entry name" value="HIT-like"/>
    <property type="match status" value="1"/>
</dbReference>
<gene>
    <name evidence="1" type="ORF">FPZ49_30820</name>
</gene>
<dbReference type="AlphaFoldDB" id="A0A559JW32"/>
<protein>
    <recommendedName>
        <fullName evidence="3">HIT domain-containing protein</fullName>
    </recommendedName>
</protein>